<evidence type="ECO:0000256" key="2">
    <source>
        <dbReference type="ARBA" id="ARBA00022643"/>
    </source>
</evidence>
<accession>X0WDT7</accession>
<dbReference type="PANTHER" id="PTHR32332">
    <property type="entry name" value="2-NITROPROPANE DIOXYGENASE"/>
    <property type="match status" value="1"/>
</dbReference>
<gene>
    <name evidence="4" type="ORF">S01H1_53089</name>
</gene>
<protein>
    <submittedName>
        <fullName evidence="4">Uncharacterized protein</fullName>
    </submittedName>
</protein>
<comment type="caution">
    <text evidence="4">The sequence shown here is derived from an EMBL/GenBank/DDBJ whole genome shotgun (WGS) entry which is preliminary data.</text>
</comment>
<keyword evidence="1" id="KW-0285">Flavoprotein</keyword>
<evidence type="ECO:0000313" key="4">
    <source>
        <dbReference type="EMBL" id="GAG21347.1"/>
    </source>
</evidence>
<reference evidence="4" key="1">
    <citation type="journal article" date="2014" name="Front. Microbiol.">
        <title>High frequency of phylogenetically diverse reductive dehalogenase-homologous genes in deep subseafloor sedimentary metagenomes.</title>
        <authorList>
            <person name="Kawai M."/>
            <person name="Futagami T."/>
            <person name="Toyoda A."/>
            <person name="Takaki Y."/>
            <person name="Nishi S."/>
            <person name="Hori S."/>
            <person name="Arai W."/>
            <person name="Tsubouchi T."/>
            <person name="Morono Y."/>
            <person name="Uchiyama I."/>
            <person name="Ito T."/>
            <person name="Fujiyama A."/>
            <person name="Inagaki F."/>
            <person name="Takami H."/>
        </authorList>
    </citation>
    <scope>NUCLEOTIDE SEQUENCE</scope>
    <source>
        <strain evidence="4">Expedition CK06-06</strain>
    </source>
</reference>
<dbReference type="Pfam" id="PF03060">
    <property type="entry name" value="NMO"/>
    <property type="match status" value="1"/>
</dbReference>
<proteinExistence type="predicted"/>
<evidence type="ECO:0000256" key="1">
    <source>
        <dbReference type="ARBA" id="ARBA00022630"/>
    </source>
</evidence>
<dbReference type="InterPro" id="IPR004136">
    <property type="entry name" value="NMO"/>
</dbReference>
<keyword evidence="3" id="KW-0560">Oxidoreductase</keyword>
<sequence length="186" mass="19791">MFETRVTEMLGIRYPIIGGTMASISDADFVAAISNAGGIGVLASIIYQTEEEFAAAIDRIRELSDRPFAVNLNFFPAQFPVSQQEYTEIMVKKGVNIVETSGHMAPPEELCRRFKEAGMIWIHKCVGLRYALKAQGLGADIITVVGYENGGATGKLDIGTLVLVPTIANGVQVPVIGGGGVSDGRG</sequence>
<dbReference type="AlphaFoldDB" id="X0WDT7"/>
<dbReference type="Gene3D" id="3.20.20.70">
    <property type="entry name" value="Aldolase class I"/>
    <property type="match status" value="1"/>
</dbReference>
<dbReference type="CDD" id="cd04730">
    <property type="entry name" value="NPD_like"/>
    <property type="match status" value="1"/>
</dbReference>
<dbReference type="EMBL" id="BARS01034358">
    <property type="protein sequence ID" value="GAG21347.1"/>
    <property type="molecule type" value="Genomic_DNA"/>
</dbReference>
<name>X0WDT7_9ZZZZ</name>
<organism evidence="4">
    <name type="scientific">marine sediment metagenome</name>
    <dbReference type="NCBI Taxonomy" id="412755"/>
    <lineage>
        <taxon>unclassified sequences</taxon>
        <taxon>metagenomes</taxon>
        <taxon>ecological metagenomes</taxon>
    </lineage>
</organism>
<dbReference type="SUPFAM" id="SSF51412">
    <property type="entry name" value="Inosine monophosphate dehydrogenase (IMPDH)"/>
    <property type="match status" value="1"/>
</dbReference>
<dbReference type="InterPro" id="IPR013785">
    <property type="entry name" value="Aldolase_TIM"/>
</dbReference>
<dbReference type="GO" id="GO:0018580">
    <property type="term" value="F:nitronate monooxygenase activity"/>
    <property type="evidence" value="ECO:0007669"/>
    <property type="project" value="InterPro"/>
</dbReference>
<dbReference type="PANTHER" id="PTHR32332:SF20">
    <property type="entry name" value="2-NITROPROPANE DIOXYGENASE-LIKE PROTEIN"/>
    <property type="match status" value="1"/>
</dbReference>
<evidence type="ECO:0000256" key="3">
    <source>
        <dbReference type="ARBA" id="ARBA00023002"/>
    </source>
</evidence>
<feature type="non-terminal residue" evidence="4">
    <location>
        <position position="186"/>
    </location>
</feature>
<keyword evidence="2" id="KW-0288">FMN</keyword>